<comment type="caution">
    <text evidence="3">The sequence shown here is derived from an EMBL/GenBank/DDBJ whole genome shotgun (WGS) entry which is preliminary data.</text>
</comment>
<feature type="domain" description="M23ase beta-sheet core" evidence="2">
    <location>
        <begin position="180"/>
        <end position="275"/>
    </location>
</feature>
<dbReference type="FunFam" id="2.70.70.10:FF:000019">
    <property type="entry name" value="M23 family peptidase"/>
    <property type="match status" value="1"/>
</dbReference>
<accession>A0A348WR00</accession>
<dbReference type="CDD" id="cd12797">
    <property type="entry name" value="M23_peptidase"/>
    <property type="match status" value="1"/>
</dbReference>
<organism evidence="3 4">
    <name type="scientific">Idiomarina baltica</name>
    <dbReference type="NCBI Taxonomy" id="190892"/>
    <lineage>
        <taxon>Bacteria</taxon>
        <taxon>Pseudomonadati</taxon>
        <taxon>Pseudomonadota</taxon>
        <taxon>Gammaproteobacteria</taxon>
        <taxon>Alteromonadales</taxon>
        <taxon>Idiomarinaceae</taxon>
        <taxon>Idiomarina</taxon>
    </lineage>
</organism>
<feature type="chain" id="PRO_5016675928" evidence="1">
    <location>
        <begin position="26"/>
        <end position="287"/>
    </location>
</feature>
<dbReference type="EMBL" id="DMUP01000223">
    <property type="protein sequence ID" value="HAR56962.1"/>
    <property type="molecule type" value="Genomic_DNA"/>
</dbReference>
<name>A0A348WR00_9GAMM</name>
<dbReference type="InterPro" id="IPR016047">
    <property type="entry name" value="M23ase_b-sheet_dom"/>
</dbReference>
<dbReference type="STRING" id="314276.OS145_06337"/>
<evidence type="ECO:0000313" key="4">
    <source>
        <dbReference type="Proteomes" id="UP000262878"/>
    </source>
</evidence>
<reference evidence="3 4" key="1">
    <citation type="journal article" date="2018" name="Nat. Biotechnol.">
        <title>A standardized bacterial taxonomy based on genome phylogeny substantially revises the tree of life.</title>
        <authorList>
            <person name="Parks D.H."/>
            <person name="Chuvochina M."/>
            <person name="Waite D.W."/>
            <person name="Rinke C."/>
            <person name="Skarshewski A."/>
            <person name="Chaumeil P.A."/>
            <person name="Hugenholtz P."/>
        </authorList>
    </citation>
    <scope>NUCLEOTIDE SEQUENCE [LARGE SCALE GENOMIC DNA]</scope>
    <source>
        <strain evidence="3">UBA9360</strain>
    </source>
</reference>
<dbReference type="AlphaFoldDB" id="A0A348WR00"/>
<keyword evidence="1" id="KW-0732">Signal</keyword>
<dbReference type="SUPFAM" id="SSF51261">
    <property type="entry name" value="Duplicated hybrid motif"/>
    <property type="match status" value="1"/>
</dbReference>
<dbReference type="PANTHER" id="PTHR21666">
    <property type="entry name" value="PEPTIDASE-RELATED"/>
    <property type="match status" value="1"/>
</dbReference>
<evidence type="ECO:0000313" key="3">
    <source>
        <dbReference type="EMBL" id="HAR56962.1"/>
    </source>
</evidence>
<sequence length="287" mass="31641">MLNRFKVIIPLLSIVSIAFGSAAKAAQEETPVTETPVTWYGELTQGALLIGQVEPNSEVVYQGERLDISDDGYFVIGFGRDAALNQTLEVVEGSEKTPINLTLSKREYKIDRVEGVPQKTVTPDPEQVKRAKAEAAKVWRARQTDSKRMDFMTPVRKPAEGRISGVYGSQRFYNGEPRRPHYGEDIAAPTGTPVYAPWSGVVTLAEPDLFYSGGTLIIDHGYRVNTTYLHLSKLSVEVGDTIQQGEKIGEVGASGRATGPHLDWRVNWGNERLDPALLPQLYPLANN</sequence>
<feature type="signal peptide" evidence="1">
    <location>
        <begin position="1"/>
        <end position="25"/>
    </location>
</feature>
<evidence type="ECO:0000259" key="2">
    <source>
        <dbReference type="Pfam" id="PF01551"/>
    </source>
</evidence>
<dbReference type="InterPro" id="IPR050570">
    <property type="entry name" value="Cell_wall_metabolism_enzyme"/>
</dbReference>
<dbReference type="Pfam" id="PF01551">
    <property type="entry name" value="Peptidase_M23"/>
    <property type="match status" value="1"/>
</dbReference>
<gene>
    <name evidence="3" type="ORF">DCR58_09300</name>
</gene>
<dbReference type="PANTHER" id="PTHR21666:SF285">
    <property type="entry name" value="M23 FAMILY METALLOPEPTIDASE"/>
    <property type="match status" value="1"/>
</dbReference>
<dbReference type="InterPro" id="IPR011055">
    <property type="entry name" value="Dup_hybrid_motif"/>
</dbReference>
<evidence type="ECO:0000256" key="1">
    <source>
        <dbReference type="SAM" id="SignalP"/>
    </source>
</evidence>
<dbReference type="Gene3D" id="2.70.70.10">
    <property type="entry name" value="Glucose Permease (Domain IIA)"/>
    <property type="match status" value="1"/>
</dbReference>
<dbReference type="Proteomes" id="UP000262878">
    <property type="component" value="Unassembled WGS sequence"/>
</dbReference>
<proteinExistence type="predicted"/>
<protein>
    <submittedName>
        <fullName evidence="3">Peptidase</fullName>
    </submittedName>
</protein>
<dbReference type="GO" id="GO:0004222">
    <property type="term" value="F:metalloendopeptidase activity"/>
    <property type="evidence" value="ECO:0007669"/>
    <property type="project" value="TreeGrafter"/>
</dbReference>